<evidence type="ECO:0000256" key="5">
    <source>
        <dbReference type="ARBA" id="ARBA00022984"/>
    </source>
</evidence>
<evidence type="ECO:0000256" key="2">
    <source>
        <dbReference type="ARBA" id="ARBA00022679"/>
    </source>
</evidence>
<evidence type="ECO:0000259" key="9">
    <source>
        <dbReference type="Pfam" id="PF00905"/>
    </source>
</evidence>
<keyword evidence="2" id="KW-0808">Transferase</keyword>
<dbReference type="GO" id="GO:0008360">
    <property type="term" value="P:regulation of cell shape"/>
    <property type="evidence" value="ECO:0007669"/>
    <property type="project" value="UniProtKB-KW"/>
</dbReference>
<evidence type="ECO:0000313" key="11">
    <source>
        <dbReference type="Proteomes" id="UP000189670"/>
    </source>
</evidence>
<reference evidence="11" key="1">
    <citation type="submission" date="2012-11" db="EMBL/GenBank/DDBJ databases">
        <authorList>
            <person name="Lucero-Rivera Y.E."/>
            <person name="Tovar-Ramirez D."/>
        </authorList>
    </citation>
    <scope>NUCLEOTIDE SEQUENCE [LARGE SCALE GENOMIC DNA]</scope>
    <source>
        <strain evidence="11">Araruama</strain>
    </source>
</reference>
<evidence type="ECO:0000256" key="3">
    <source>
        <dbReference type="ARBA" id="ARBA00022692"/>
    </source>
</evidence>
<organism evidence="10 11">
    <name type="scientific">Candidatus Magnetoglobus multicellularis str. Araruama</name>
    <dbReference type="NCBI Taxonomy" id="890399"/>
    <lineage>
        <taxon>Bacteria</taxon>
        <taxon>Pseudomonadati</taxon>
        <taxon>Thermodesulfobacteriota</taxon>
        <taxon>Desulfobacteria</taxon>
        <taxon>Desulfobacterales</taxon>
        <taxon>Desulfobacteraceae</taxon>
        <taxon>Candidatus Magnetoglobus</taxon>
    </lineage>
</organism>
<gene>
    <name evidence="10" type="ORF">OMM_09238</name>
</gene>
<dbReference type="GO" id="GO:0030288">
    <property type="term" value="C:outer membrane-bounded periplasmic space"/>
    <property type="evidence" value="ECO:0007669"/>
    <property type="project" value="TreeGrafter"/>
</dbReference>
<evidence type="ECO:0000256" key="4">
    <source>
        <dbReference type="ARBA" id="ARBA00022960"/>
    </source>
</evidence>
<keyword evidence="8" id="KW-0961">Cell wall biogenesis/degradation</keyword>
<keyword evidence="3" id="KW-0812">Transmembrane</keyword>
<keyword evidence="7" id="KW-0472">Membrane</keyword>
<dbReference type="AlphaFoldDB" id="A0A1V1P4W3"/>
<dbReference type="SUPFAM" id="SSF56601">
    <property type="entry name" value="beta-lactamase/transpeptidase-like"/>
    <property type="match status" value="1"/>
</dbReference>
<keyword evidence="1" id="KW-0328">Glycosyltransferase</keyword>
<accession>A0A1V1P4W3</accession>
<keyword evidence="6" id="KW-1133">Transmembrane helix</keyword>
<evidence type="ECO:0000256" key="6">
    <source>
        <dbReference type="ARBA" id="ARBA00022989"/>
    </source>
</evidence>
<dbReference type="PANTHER" id="PTHR32282">
    <property type="entry name" value="BINDING PROTEIN TRANSPEPTIDASE, PUTATIVE-RELATED"/>
    <property type="match status" value="1"/>
</dbReference>
<feature type="domain" description="Penicillin-binding protein transpeptidase" evidence="9">
    <location>
        <begin position="15"/>
        <end position="119"/>
    </location>
</feature>
<protein>
    <recommendedName>
        <fullName evidence="9">Penicillin-binding protein transpeptidase domain-containing protein</fullName>
    </recommendedName>
</protein>
<evidence type="ECO:0000256" key="8">
    <source>
        <dbReference type="ARBA" id="ARBA00023316"/>
    </source>
</evidence>
<dbReference type="InterPro" id="IPR050396">
    <property type="entry name" value="Glycosyltr_51/Transpeptidase"/>
</dbReference>
<dbReference type="GO" id="GO:0071555">
    <property type="term" value="P:cell wall organization"/>
    <property type="evidence" value="ECO:0007669"/>
    <property type="project" value="UniProtKB-KW"/>
</dbReference>
<dbReference type="PANTHER" id="PTHR32282:SF27">
    <property type="entry name" value="PENICILLIN-BINDING PROTEIN 1A"/>
    <property type="match status" value="1"/>
</dbReference>
<sequence length="120" mass="13655">MIKRKNYTPASVIVDTAIVYEEKKRHFKWRPKNYEKEFFGPTLLSEALTHSRNLVTIKLLQDIGVDYVIEYARKFGITSTINRDLSIALGSSGISLLEIVRGYAVFCNGGELVTPIFIKK</sequence>
<dbReference type="InterPro" id="IPR001460">
    <property type="entry name" value="PCN-bd_Tpept"/>
</dbReference>
<comment type="caution">
    <text evidence="10">The sequence shown here is derived from an EMBL/GenBank/DDBJ whole genome shotgun (WGS) entry which is preliminary data.</text>
</comment>
<dbReference type="Gene3D" id="3.40.710.10">
    <property type="entry name" value="DD-peptidase/beta-lactamase superfamily"/>
    <property type="match status" value="1"/>
</dbReference>
<keyword evidence="5" id="KW-0573">Peptidoglycan synthesis</keyword>
<dbReference type="Pfam" id="PF00905">
    <property type="entry name" value="Transpeptidase"/>
    <property type="match status" value="1"/>
</dbReference>
<evidence type="ECO:0000256" key="1">
    <source>
        <dbReference type="ARBA" id="ARBA00022676"/>
    </source>
</evidence>
<dbReference type="GO" id="GO:0008658">
    <property type="term" value="F:penicillin binding"/>
    <property type="evidence" value="ECO:0007669"/>
    <property type="project" value="InterPro"/>
</dbReference>
<proteinExistence type="predicted"/>
<evidence type="ECO:0000256" key="7">
    <source>
        <dbReference type="ARBA" id="ARBA00023136"/>
    </source>
</evidence>
<dbReference type="Proteomes" id="UP000189670">
    <property type="component" value="Unassembled WGS sequence"/>
</dbReference>
<dbReference type="GO" id="GO:0008955">
    <property type="term" value="F:peptidoglycan glycosyltransferase activity"/>
    <property type="evidence" value="ECO:0007669"/>
    <property type="project" value="TreeGrafter"/>
</dbReference>
<dbReference type="InterPro" id="IPR012338">
    <property type="entry name" value="Beta-lactam/transpept-like"/>
</dbReference>
<keyword evidence="4" id="KW-0133">Cell shape</keyword>
<dbReference type="EMBL" id="ATBP01000541">
    <property type="protein sequence ID" value="ETR69860.1"/>
    <property type="molecule type" value="Genomic_DNA"/>
</dbReference>
<dbReference type="GO" id="GO:0009252">
    <property type="term" value="P:peptidoglycan biosynthetic process"/>
    <property type="evidence" value="ECO:0007669"/>
    <property type="project" value="UniProtKB-KW"/>
</dbReference>
<name>A0A1V1P4W3_9BACT</name>
<evidence type="ECO:0000313" key="10">
    <source>
        <dbReference type="EMBL" id="ETR69860.1"/>
    </source>
</evidence>